<protein>
    <submittedName>
        <fullName evidence="4">Glycosyltransferase</fullName>
    </submittedName>
</protein>
<dbReference type="Gene3D" id="3.40.50.2000">
    <property type="entry name" value="Glycogen Phosphorylase B"/>
    <property type="match status" value="2"/>
</dbReference>
<evidence type="ECO:0000256" key="1">
    <source>
        <dbReference type="ARBA" id="ARBA00022679"/>
    </source>
</evidence>
<dbReference type="FunFam" id="3.40.50.2000:FF:000009">
    <property type="entry name" value="Sterol 3-beta-glucosyltransferase UGT80A2"/>
    <property type="match status" value="1"/>
</dbReference>
<dbReference type="Pfam" id="PF06722">
    <property type="entry name" value="EryCIII-like_C"/>
    <property type="match status" value="1"/>
</dbReference>
<organism evidence="4 5">
    <name type="scientific">Streptomyces telluris</name>
    <dbReference type="NCBI Taxonomy" id="2720021"/>
    <lineage>
        <taxon>Bacteria</taxon>
        <taxon>Bacillati</taxon>
        <taxon>Actinomycetota</taxon>
        <taxon>Actinomycetes</taxon>
        <taxon>Kitasatosporales</taxon>
        <taxon>Streptomycetaceae</taxon>
        <taxon>Streptomyces</taxon>
    </lineage>
</organism>
<evidence type="ECO:0000313" key="5">
    <source>
        <dbReference type="Proteomes" id="UP001142374"/>
    </source>
</evidence>
<evidence type="ECO:0000313" key="4">
    <source>
        <dbReference type="EMBL" id="MCQ8770864.1"/>
    </source>
</evidence>
<keyword evidence="5" id="KW-1185">Reference proteome</keyword>
<reference evidence="4" key="1">
    <citation type="submission" date="2022-06" db="EMBL/GenBank/DDBJ databases">
        <title>WGS of actinobacteria.</title>
        <authorList>
            <person name="Thawai C."/>
        </authorList>
    </citation>
    <scope>NUCLEOTIDE SEQUENCE</scope>
    <source>
        <strain evidence="4">AA8</strain>
    </source>
</reference>
<comment type="caution">
    <text evidence="4">The sequence shown here is derived from an EMBL/GenBank/DDBJ whole genome shotgun (WGS) entry which is preliminary data.</text>
</comment>
<dbReference type="InterPro" id="IPR010610">
    <property type="entry name" value="EryCIII-like_C"/>
</dbReference>
<dbReference type="CDD" id="cd03784">
    <property type="entry name" value="GT1_Gtf-like"/>
    <property type="match status" value="1"/>
</dbReference>
<dbReference type="RefSeq" id="WP_168094566.1">
    <property type="nucleotide sequence ID" value="NZ_JAATER010000270.1"/>
</dbReference>
<dbReference type="InterPro" id="IPR050426">
    <property type="entry name" value="Glycosyltransferase_28"/>
</dbReference>
<dbReference type="Proteomes" id="UP001142374">
    <property type="component" value="Unassembled WGS sequence"/>
</dbReference>
<evidence type="ECO:0000259" key="3">
    <source>
        <dbReference type="Pfam" id="PF06722"/>
    </source>
</evidence>
<dbReference type="EMBL" id="JANIID010000010">
    <property type="protein sequence ID" value="MCQ8770864.1"/>
    <property type="molecule type" value="Genomic_DNA"/>
</dbReference>
<dbReference type="InterPro" id="IPR002213">
    <property type="entry name" value="UDP_glucos_trans"/>
</dbReference>
<feature type="domain" description="Erythromycin biosynthesis protein CIII-like C-terminal" evidence="3">
    <location>
        <begin position="310"/>
        <end position="428"/>
    </location>
</feature>
<dbReference type="InterPro" id="IPR004276">
    <property type="entry name" value="GlycoTrans_28_N"/>
</dbReference>
<dbReference type="PANTHER" id="PTHR48050:SF13">
    <property type="entry name" value="STEROL 3-BETA-GLUCOSYLTRANSFERASE UGT80A2"/>
    <property type="match status" value="1"/>
</dbReference>
<proteinExistence type="predicted"/>
<dbReference type="SUPFAM" id="SSF53756">
    <property type="entry name" value="UDP-Glycosyltransferase/glycogen phosphorylase"/>
    <property type="match status" value="1"/>
</dbReference>
<feature type="domain" description="Glycosyltransferase family 28 N-terminal" evidence="2">
    <location>
        <begin position="3"/>
        <end position="57"/>
    </location>
</feature>
<dbReference type="GO" id="GO:0008194">
    <property type="term" value="F:UDP-glycosyltransferase activity"/>
    <property type="evidence" value="ECO:0007669"/>
    <property type="project" value="InterPro"/>
</dbReference>
<dbReference type="Pfam" id="PF03033">
    <property type="entry name" value="Glyco_transf_28"/>
    <property type="match status" value="1"/>
</dbReference>
<name>A0A9X2RMK9_9ACTN</name>
<gene>
    <name evidence="4" type="ORF">NQU55_13935</name>
</gene>
<accession>A0A9X2RMK9</accession>
<dbReference type="PANTHER" id="PTHR48050">
    <property type="entry name" value="STEROL 3-BETA-GLUCOSYLTRANSFERASE"/>
    <property type="match status" value="1"/>
</dbReference>
<evidence type="ECO:0000259" key="2">
    <source>
        <dbReference type="Pfam" id="PF03033"/>
    </source>
</evidence>
<sequence length="431" mass="45447">MHVLLVTSGSTGDVAPFTGLGVRLRQAGHAVTVATHERFAGLIRACGLGFRHLPLDPGDMHEACARRLSGRADGPLGTLTIARQGAAYTADLAHGILQAVRQGADVVVASGQAALPAKAVADGLGVPSTGALLQPVAPTGDFAPMALGRRSAGRTGNRLISRALWRAFHHQSASTVRWVRAELGLPPLSRTARRRLAANWPVWYGFSPHVVSRPADWPSQHRLAGYWWPEETSAWRPDARLADFLAAGPPPVFIGFGSMPSPRATGERLSAVCTEALRKAGVRGVVQAGWSGLGVESTDARDDGQDAIQDDVRDDILTVGEVSHQWLFPRTAAVVHHGGCGTTAAGLRAGVPAVPVPVFYDQPFWSARLRSLGVAPGVLPMADLTADRLAALITRAVREPARRTRAAALRTALAAEDGAAPILEAVEALAR</sequence>
<dbReference type="GO" id="GO:0033072">
    <property type="term" value="P:vancomycin biosynthetic process"/>
    <property type="evidence" value="ECO:0007669"/>
    <property type="project" value="UniProtKB-ARBA"/>
</dbReference>
<dbReference type="AlphaFoldDB" id="A0A9X2RMK9"/>
<keyword evidence="1" id="KW-0808">Transferase</keyword>
<dbReference type="GO" id="GO:0016758">
    <property type="term" value="F:hexosyltransferase activity"/>
    <property type="evidence" value="ECO:0007669"/>
    <property type="project" value="InterPro"/>
</dbReference>
<dbReference type="GO" id="GO:0005975">
    <property type="term" value="P:carbohydrate metabolic process"/>
    <property type="evidence" value="ECO:0007669"/>
    <property type="project" value="InterPro"/>
</dbReference>